<feature type="transmembrane region" description="Helical" evidence="8">
    <location>
        <begin position="402"/>
        <end position="425"/>
    </location>
</feature>
<dbReference type="SUPFAM" id="SSF103473">
    <property type="entry name" value="MFS general substrate transporter"/>
    <property type="match status" value="1"/>
</dbReference>
<evidence type="ECO:0000256" key="6">
    <source>
        <dbReference type="ARBA" id="ARBA00023136"/>
    </source>
</evidence>
<dbReference type="FunFam" id="1.20.1250.20:FF:000134">
    <property type="entry name" value="MFS sugar transporter protein"/>
    <property type="match status" value="1"/>
</dbReference>
<keyword evidence="9" id="KW-0732">Signal</keyword>
<dbReference type="PROSITE" id="PS50850">
    <property type="entry name" value="MFS"/>
    <property type="match status" value="1"/>
</dbReference>
<dbReference type="PANTHER" id="PTHR48022:SF31">
    <property type="entry name" value="HEXOSE TRANSPORTER"/>
    <property type="match status" value="1"/>
</dbReference>
<dbReference type="InterPro" id="IPR050360">
    <property type="entry name" value="MFS_Sugar_Transporters"/>
</dbReference>
<dbReference type="Pfam" id="PF00083">
    <property type="entry name" value="Sugar_tr"/>
    <property type="match status" value="1"/>
</dbReference>
<dbReference type="PROSITE" id="PS00217">
    <property type="entry name" value="SUGAR_TRANSPORT_2"/>
    <property type="match status" value="1"/>
</dbReference>
<organism evidence="12">
    <name type="scientific">Grosmannia clavigera (strain kw1407 / UAMH 11150)</name>
    <name type="common">Blue stain fungus</name>
    <name type="synonym">Graphiocladiella clavigera</name>
    <dbReference type="NCBI Taxonomy" id="655863"/>
    <lineage>
        <taxon>Eukaryota</taxon>
        <taxon>Fungi</taxon>
        <taxon>Dikarya</taxon>
        <taxon>Ascomycota</taxon>
        <taxon>Pezizomycotina</taxon>
        <taxon>Sordariomycetes</taxon>
        <taxon>Sordariomycetidae</taxon>
        <taxon>Ophiostomatales</taxon>
        <taxon>Ophiostomataceae</taxon>
        <taxon>Leptographium</taxon>
    </lineage>
</organism>
<dbReference type="PRINTS" id="PR00171">
    <property type="entry name" value="SUGRTRNSPORT"/>
</dbReference>
<keyword evidence="3 7" id="KW-0813">Transport</keyword>
<feature type="transmembrane region" description="Helical" evidence="8">
    <location>
        <begin position="307"/>
        <end position="325"/>
    </location>
</feature>
<feature type="transmembrane region" description="Helical" evidence="8">
    <location>
        <begin position="144"/>
        <end position="166"/>
    </location>
</feature>
<evidence type="ECO:0000256" key="5">
    <source>
        <dbReference type="ARBA" id="ARBA00022989"/>
    </source>
</evidence>
<sequence length="497" mass="54574">MAVNDYLGKSNRTLILLLWCSSIMSTSLGFDASMMNSLNILPSYTDYFKLDTATLALQSAISWAGMCVASFFYGTLTDYYGRKKAMWLSAIITLVGVVIQAAAQDIAMFVVARFIVGLGNGATYVCGPIYLAECFPTRWRGPGLALFTDMYYVGSLIAAGVTYGTAKILNTWAWRTPSILQGFLMVLAVVALPWMPESPRWLIHKDRHEEALDALADTHGNGNRDDPHVTETYNEIVSMLQAEIDLGKEVGFKEIVKSRSNGMRILLCCSVAVISMLSGNNIISYYLGQMLDQAGITDSTTQLEINIVLSLWCLVVALVGTYTLDNVGRKPLAIYSSIALTILIFVFGALTKTYGNSTQTSGIYGTVAVLFLFQGAYSFAWTPLAMLYPPEILNFSIRSSGMAVYTFLSNGLGLMVTMAFPYALAKIGWKTYMINGAWDVLQVLFVIYFWVETKDKSLENINEIFEGPAATKVLEGEDVAYPSSPVYKSEKGATVTV</sequence>
<dbReference type="InterPro" id="IPR005829">
    <property type="entry name" value="Sugar_transporter_CS"/>
</dbReference>
<proteinExistence type="inferred from homology"/>
<dbReference type="InParanoid" id="F0XBE1"/>
<feature type="transmembrane region" description="Helical" evidence="8">
    <location>
        <begin position="265"/>
        <end position="287"/>
    </location>
</feature>
<dbReference type="EMBL" id="GL629756">
    <property type="protein sequence ID" value="EFX05030.1"/>
    <property type="molecule type" value="Genomic_DNA"/>
</dbReference>
<evidence type="ECO:0000256" key="7">
    <source>
        <dbReference type="RuleBase" id="RU003346"/>
    </source>
</evidence>
<dbReference type="NCBIfam" id="TIGR00879">
    <property type="entry name" value="SP"/>
    <property type="match status" value="1"/>
</dbReference>
<dbReference type="OrthoDB" id="4540492at2759"/>
<feature type="chain" id="PRO_5003263834" evidence="9">
    <location>
        <begin position="30"/>
        <end position="497"/>
    </location>
</feature>
<dbReference type="GeneID" id="25978598"/>
<dbReference type="HOGENOM" id="CLU_001265_30_13_1"/>
<evidence type="ECO:0000256" key="8">
    <source>
        <dbReference type="SAM" id="Phobius"/>
    </source>
</evidence>
<feature type="transmembrane region" description="Helical" evidence="8">
    <location>
        <begin position="109"/>
        <end position="132"/>
    </location>
</feature>
<evidence type="ECO:0000313" key="11">
    <source>
        <dbReference type="EMBL" id="EFX05030.1"/>
    </source>
</evidence>
<feature type="transmembrane region" description="Helical" evidence="8">
    <location>
        <begin position="53"/>
        <end position="73"/>
    </location>
</feature>
<dbReference type="AlphaFoldDB" id="F0XBE1"/>
<evidence type="ECO:0000256" key="1">
    <source>
        <dbReference type="ARBA" id="ARBA00004141"/>
    </source>
</evidence>
<feature type="transmembrane region" description="Helical" evidence="8">
    <location>
        <begin position="362"/>
        <end position="381"/>
    </location>
</feature>
<dbReference type="PANTHER" id="PTHR48022">
    <property type="entry name" value="PLASTIDIC GLUCOSE TRANSPORTER 4"/>
    <property type="match status" value="1"/>
</dbReference>
<dbReference type="InterPro" id="IPR005828">
    <property type="entry name" value="MFS_sugar_transport-like"/>
</dbReference>
<reference evidence="11 12" key="1">
    <citation type="journal article" date="2011" name="Proc. Natl. Acad. Sci. U.S.A.">
        <title>Genome and transcriptome analyses of the mountain pine beetle-fungal symbiont Grosmannia clavigera, a lodgepole pine pathogen.</title>
        <authorList>
            <person name="DiGuistini S."/>
            <person name="Wang Y."/>
            <person name="Liao N.Y."/>
            <person name="Taylor G."/>
            <person name="Tanguay P."/>
            <person name="Feau N."/>
            <person name="Henrissat B."/>
            <person name="Chan S.K."/>
            <person name="Hesse-Orce U."/>
            <person name="Alamouti S.M."/>
            <person name="Tsui C.K.M."/>
            <person name="Docking R.T."/>
            <person name="Levasseur A."/>
            <person name="Haridas S."/>
            <person name="Robertson G."/>
            <person name="Birol I."/>
            <person name="Holt R.A."/>
            <person name="Marra M.A."/>
            <person name="Hamelin R.C."/>
            <person name="Hirst M."/>
            <person name="Jones S.J.M."/>
            <person name="Bohlmann J."/>
            <person name="Breuil C."/>
        </authorList>
    </citation>
    <scope>NUCLEOTIDE SEQUENCE [LARGE SCALE GENOMIC DNA]</scope>
    <source>
        <strain evidence="12">kw1407 / UAMH 11150</strain>
    </source>
</reference>
<dbReference type="GO" id="GO:0016020">
    <property type="term" value="C:membrane"/>
    <property type="evidence" value="ECO:0007669"/>
    <property type="project" value="UniProtKB-SubCell"/>
</dbReference>
<keyword evidence="5 8" id="KW-1133">Transmembrane helix</keyword>
<dbReference type="eggNOG" id="KOG0254">
    <property type="taxonomic scope" value="Eukaryota"/>
</dbReference>
<dbReference type="Proteomes" id="UP000007796">
    <property type="component" value="Unassembled WGS sequence"/>
</dbReference>
<feature type="transmembrane region" description="Helical" evidence="8">
    <location>
        <begin position="85"/>
        <end position="103"/>
    </location>
</feature>
<comment type="subcellular location">
    <subcellularLocation>
        <location evidence="1">Membrane</location>
        <topology evidence="1">Multi-pass membrane protein</topology>
    </subcellularLocation>
</comment>
<feature type="transmembrane region" description="Helical" evidence="8">
    <location>
        <begin position="332"/>
        <end position="350"/>
    </location>
</feature>
<feature type="signal peptide" evidence="9">
    <location>
        <begin position="1"/>
        <end position="29"/>
    </location>
</feature>
<dbReference type="Gene3D" id="1.20.1250.20">
    <property type="entry name" value="MFS general substrate transporter like domains"/>
    <property type="match status" value="1"/>
</dbReference>
<keyword evidence="12" id="KW-1185">Reference proteome</keyword>
<feature type="domain" description="Major facilitator superfamily (MFS) profile" evidence="10">
    <location>
        <begin position="17"/>
        <end position="454"/>
    </location>
</feature>
<evidence type="ECO:0000256" key="2">
    <source>
        <dbReference type="ARBA" id="ARBA00010992"/>
    </source>
</evidence>
<accession>F0XBE1</accession>
<protein>
    <submittedName>
        <fullName evidence="11">Hexose transporter</fullName>
    </submittedName>
</protein>
<comment type="similarity">
    <text evidence="2 7">Belongs to the major facilitator superfamily. Sugar transporter (TC 2.A.1.1) family.</text>
</comment>
<dbReference type="InterPro" id="IPR036259">
    <property type="entry name" value="MFS_trans_sf"/>
</dbReference>
<dbReference type="RefSeq" id="XP_014174512.1">
    <property type="nucleotide sequence ID" value="XM_014319037.1"/>
</dbReference>
<dbReference type="InterPro" id="IPR003663">
    <property type="entry name" value="Sugar/inositol_transpt"/>
</dbReference>
<gene>
    <name evidence="11" type="ORF">CMQ_5292</name>
</gene>
<evidence type="ECO:0000259" key="10">
    <source>
        <dbReference type="PROSITE" id="PS50850"/>
    </source>
</evidence>
<evidence type="ECO:0000256" key="3">
    <source>
        <dbReference type="ARBA" id="ARBA00022448"/>
    </source>
</evidence>
<evidence type="ECO:0000256" key="4">
    <source>
        <dbReference type="ARBA" id="ARBA00022692"/>
    </source>
</evidence>
<keyword evidence="4 8" id="KW-0812">Transmembrane</keyword>
<feature type="transmembrane region" description="Helical" evidence="8">
    <location>
        <begin position="431"/>
        <end position="451"/>
    </location>
</feature>
<dbReference type="InterPro" id="IPR020846">
    <property type="entry name" value="MFS_dom"/>
</dbReference>
<name>F0XBE1_GROCL</name>
<evidence type="ECO:0000256" key="9">
    <source>
        <dbReference type="SAM" id="SignalP"/>
    </source>
</evidence>
<evidence type="ECO:0000313" key="12">
    <source>
        <dbReference type="Proteomes" id="UP000007796"/>
    </source>
</evidence>
<feature type="transmembrane region" description="Helical" evidence="8">
    <location>
        <begin position="178"/>
        <end position="195"/>
    </location>
</feature>
<dbReference type="GO" id="GO:0005351">
    <property type="term" value="F:carbohydrate:proton symporter activity"/>
    <property type="evidence" value="ECO:0007669"/>
    <property type="project" value="TreeGrafter"/>
</dbReference>
<keyword evidence="6 8" id="KW-0472">Membrane</keyword>